<dbReference type="GO" id="GO:0052706">
    <property type="term" value="F:L-histidine N(alpha)-methyltransferase activity"/>
    <property type="evidence" value="ECO:0007669"/>
    <property type="project" value="UniProtKB-EC"/>
</dbReference>
<feature type="domain" description="Histidine-specific methyltransferase SAM-dependent" evidence="3">
    <location>
        <begin position="24"/>
        <end position="322"/>
    </location>
</feature>
<dbReference type="PANTHER" id="PTHR43397">
    <property type="entry name" value="ERGOTHIONEINE BIOSYNTHESIS PROTEIN 1"/>
    <property type="match status" value="1"/>
</dbReference>
<dbReference type="Gene3D" id="3.40.50.150">
    <property type="entry name" value="Vaccinia Virus protein VP39"/>
    <property type="match status" value="1"/>
</dbReference>
<dbReference type="EC" id="2.1.1.44" evidence="4"/>
<dbReference type="InterPro" id="IPR035094">
    <property type="entry name" value="EgtD"/>
</dbReference>
<dbReference type="InterPro" id="IPR051128">
    <property type="entry name" value="EgtD_Methyltrsf_superfamily"/>
</dbReference>
<dbReference type="PANTHER" id="PTHR43397:SF1">
    <property type="entry name" value="ERGOTHIONEINE BIOSYNTHESIS PROTEIN 1"/>
    <property type="match status" value="1"/>
</dbReference>
<name>A0ABT3TDX9_9GAMM</name>
<dbReference type="InterPro" id="IPR029063">
    <property type="entry name" value="SAM-dependent_MTases_sf"/>
</dbReference>
<evidence type="ECO:0000259" key="3">
    <source>
        <dbReference type="Pfam" id="PF10017"/>
    </source>
</evidence>
<keyword evidence="1 4" id="KW-0489">Methyltransferase</keyword>
<dbReference type="Pfam" id="PF10017">
    <property type="entry name" value="Methyltransf_33"/>
    <property type="match status" value="1"/>
</dbReference>
<reference evidence="4" key="1">
    <citation type="submission" date="2019-02" db="EMBL/GenBank/DDBJ databases">
        <authorList>
            <person name="Li S.-H."/>
        </authorList>
    </citation>
    <scope>NUCLEOTIDE SEQUENCE</scope>
    <source>
        <strain evidence="4">IMCC14734</strain>
    </source>
</reference>
<dbReference type="PIRSF" id="PIRSF018005">
    <property type="entry name" value="UCP018005"/>
    <property type="match status" value="1"/>
</dbReference>
<protein>
    <submittedName>
        <fullName evidence="4">L-histidine N(Alpha)-methyltransferase</fullName>
        <ecNumber evidence="4">2.1.1.44</ecNumber>
    </submittedName>
</protein>
<keyword evidence="5" id="KW-1185">Reference proteome</keyword>
<dbReference type="InterPro" id="IPR017804">
    <property type="entry name" value="MeTrfase_EgtD-like"/>
</dbReference>
<evidence type="ECO:0000313" key="5">
    <source>
        <dbReference type="Proteomes" id="UP001143362"/>
    </source>
</evidence>
<evidence type="ECO:0000256" key="2">
    <source>
        <dbReference type="ARBA" id="ARBA00022679"/>
    </source>
</evidence>
<evidence type="ECO:0000256" key="1">
    <source>
        <dbReference type="ARBA" id="ARBA00022603"/>
    </source>
</evidence>
<keyword evidence="2 4" id="KW-0808">Transferase</keyword>
<accession>A0ABT3TDX9</accession>
<sequence length="324" mass="36621">MKQALKKANNVTFRDEHPELGVSQHEIMQGLTARQKTVNPKWFYDERGSQLFDQITRLPEYYPTRTELAILQENCAEISEHCGDGCLLIEPGSGSSEKVRTLLQHLRPAAYVPMDISADFLQSAALQLGDEYPWLDIHAVCADFNQGWSFVNDLPDARRVVFYPGSTLGNLEPEAAIRFLARVRDLIGESGGALLGVDTHKATAQLNAAYNDVEGITAAFNLNVLRRMNQLLDTDFDESQFQHHAFYNTDARRIEMHLVSQMQQNVECSGQTLEFARGETIHTENSYKYSYEDFAALAAAADLKIQTSWQDEQKNFGVYFLQPM</sequence>
<evidence type="ECO:0000313" key="4">
    <source>
        <dbReference type="EMBL" id="MCX2980478.1"/>
    </source>
</evidence>
<dbReference type="SUPFAM" id="SSF53335">
    <property type="entry name" value="S-adenosyl-L-methionine-dependent methyltransferases"/>
    <property type="match status" value="1"/>
</dbReference>
<proteinExistence type="predicted"/>
<dbReference type="NCBIfam" id="TIGR03438">
    <property type="entry name" value="egtD_ergothio"/>
    <property type="match status" value="1"/>
</dbReference>
<dbReference type="RefSeq" id="WP_279244456.1">
    <property type="nucleotide sequence ID" value="NZ_SHNN01000001.1"/>
</dbReference>
<gene>
    <name evidence="4" type="primary">egtD</name>
    <name evidence="4" type="ORF">EYC98_06270</name>
</gene>
<dbReference type="GO" id="GO:0032259">
    <property type="term" value="P:methylation"/>
    <property type="evidence" value="ECO:0007669"/>
    <property type="project" value="UniProtKB-KW"/>
</dbReference>
<organism evidence="4 5">
    <name type="scientific">Candidatus Litorirhabdus singularis</name>
    <dbReference type="NCBI Taxonomy" id="2518993"/>
    <lineage>
        <taxon>Bacteria</taxon>
        <taxon>Pseudomonadati</taxon>
        <taxon>Pseudomonadota</taxon>
        <taxon>Gammaproteobacteria</taxon>
        <taxon>Cellvibrionales</taxon>
        <taxon>Halieaceae</taxon>
        <taxon>Candidatus Litorirhabdus</taxon>
    </lineage>
</organism>
<dbReference type="InterPro" id="IPR019257">
    <property type="entry name" value="MeTrfase_dom"/>
</dbReference>
<comment type="caution">
    <text evidence="4">The sequence shown here is derived from an EMBL/GenBank/DDBJ whole genome shotgun (WGS) entry which is preliminary data.</text>
</comment>
<dbReference type="EMBL" id="SHNN01000001">
    <property type="protein sequence ID" value="MCX2980478.1"/>
    <property type="molecule type" value="Genomic_DNA"/>
</dbReference>
<dbReference type="Proteomes" id="UP001143362">
    <property type="component" value="Unassembled WGS sequence"/>
</dbReference>